<sequence>MRPRPTAASRAHASSLAGCADDLLLPLELAFAECVNCPPPTAKSSTCCWLGLGSDHEGAR</sequence>
<reference evidence="1" key="1">
    <citation type="submission" date="2014-09" db="EMBL/GenBank/DDBJ databases">
        <authorList>
            <person name="Magalhaes I.L.F."/>
            <person name="Oliveira U."/>
            <person name="Santos F.R."/>
            <person name="Vidigal T.H.D.A."/>
            <person name="Brescovit A.D."/>
            <person name="Santos A.J."/>
        </authorList>
    </citation>
    <scope>NUCLEOTIDE SEQUENCE</scope>
    <source>
        <tissue evidence="1">Shoot tissue taken approximately 20 cm above the soil surface</tissue>
    </source>
</reference>
<protein>
    <submittedName>
        <fullName evidence="1">Uncharacterized protein</fullName>
    </submittedName>
</protein>
<proteinExistence type="predicted"/>
<dbReference type="EMBL" id="GBRH01238474">
    <property type="protein sequence ID" value="JAD59421.1"/>
    <property type="molecule type" value="Transcribed_RNA"/>
</dbReference>
<name>A0A0A9B7V7_ARUDO</name>
<evidence type="ECO:0000313" key="1">
    <source>
        <dbReference type="EMBL" id="JAD59421.1"/>
    </source>
</evidence>
<dbReference type="AlphaFoldDB" id="A0A0A9B7V7"/>
<organism evidence="1">
    <name type="scientific">Arundo donax</name>
    <name type="common">Giant reed</name>
    <name type="synonym">Donax arundinaceus</name>
    <dbReference type="NCBI Taxonomy" id="35708"/>
    <lineage>
        <taxon>Eukaryota</taxon>
        <taxon>Viridiplantae</taxon>
        <taxon>Streptophyta</taxon>
        <taxon>Embryophyta</taxon>
        <taxon>Tracheophyta</taxon>
        <taxon>Spermatophyta</taxon>
        <taxon>Magnoliopsida</taxon>
        <taxon>Liliopsida</taxon>
        <taxon>Poales</taxon>
        <taxon>Poaceae</taxon>
        <taxon>PACMAD clade</taxon>
        <taxon>Arundinoideae</taxon>
        <taxon>Arundineae</taxon>
        <taxon>Arundo</taxon>
    </lineage>
</organism>
<reference evidence="1" key="2">
    <citation type="journal article" date="2015" name="Data Brief">
        <title>Shoot transcriptome of the giant reed, Arundo donax.</title>
        <authorList>
            <person name="Barrero R.A."/>
            <person name="Guerrero F.D."/>
            <person name="Moolhuijzen P."/>
            <person name="Goolsby J.A."/>
            <person name="Tidwell J."/>
            <person name="Bellgard S.E."/>
            <person name="Bellgard M.I."/>
        </authorList>
    </citation>
    <scope>NUCLEOTIDE SEQUENCE</scope>
    <source>
        <tissue evidence="1">Shoot tissue taken approximately 20 cm above the soil surface</tissue>
    </source>
</reference>
<accession>A0A0A9B7V7</accession>